<keyword evidence="1" id="KW-0472">Membrane</keyword>
<evidence type="ECO:0000256" key="1">
    <source>
        <dbReference type="SAM" id="Phobius"/>
    </source>
</evidence>
<reference evidence="2" key="1">
    <citation type="submission" date="2019-12" db="EMBL/GenBank/DDBJ databases">
        <title>Compelete sequence of p24169-KPC.</title>
        <authorList>
            <person name="Zhou D."/>
        </authorList>
    </citation>
    <scope>NUCLEOTIDE SEQUENCE</scope>
    <source>
        <strain evidence="2">24169</strain>
        <plasmid evidence="2">p24169-KPC</plasmid>
    </source>
</reference>
<proteinExistence type="predicted"/>
<keyword evidence="1" id="KW-0812">Transmembrane</keyword>
<keyword evidence="1" id="KW-1133">Transmembrane helix</keyword>
<organism evidence="2">
    <name type="scientific">Klebsiella pneumoniae</name>
    <dbReference type="NCBI Taxonomy" id="573"/>
    <lineage>
        <taxon>Bacteria</taxon>
        <taxon>Pseudomonadati</taxon>
        <taxon>Pseudomonadota</taxon>
        <taxon>Gammaproteobacteria</taxon>
        <taxon>Enterobacterales</taxon>
        <taxon>Enterobacteriaceae</taxon>
        <taxon>Klebsiella/Raoultella group</taxon>
        <taxon>Klebsiella</taxon>
        <taxon>Klebsiella pneumoniae complex</taxon>
    </lineage>
</organism>
<protein>
    <submittedName>
        <fullName evidence="2">Uncharacterized protein</fullName>
    </submittedName>
</protein>
<dbReference type="AlphaFoldDB" id="A0A6M3HG07"/>
<geneLocation type="plasmid" evidence="2">
    <name>p24169-KPC</name>
</geneLocation>
<dbReference type="EMBL" id="MN891676">
    <property type="protein sequence ID" value="QIS31799.1"/>
    <property type="molecule type" value="Genomic_DNA"/>
</dbReference>
<feature type="transmembrane region" description="Helical" evidence="1">
    <location>
        <begin position="12"/>
        <end position="30"/>
    </location>
</feature>
<sequence length="39" mass="4609">MWVGGQSRTRYFLRSWGRGILLVYVLWGWLRPASSWLPG</sequence>
<name>A0A6M3HG07_KLEPN</name>
<accession>A0A6M3HG07</accession>
<evidence type="ECO:0000313" key="2">
    <source>
        <dbReference type="EMBL" id="QIS31799.1"/>
    </source>
</evidence>
<keyword evidence="2" id="KW-0614">Plasmid</keyword>